<feature type="transmembrane region" description="Helical" evidence="1">
    <location>
        <begin position="244"/>
        <end position="265"/>
    </location>
</feature>
<organism evidence="2 3">
    <name type="scientific">Saccharothrix violaceirubra</name>
    <dbReference type="NCBI Taxonomy" id="413306"/>
    <lineage>
        <taxon>Bacteria</taxon>
        <taxon>Bacillati</taxon>
        <taxon>Actinomycetota</taxon>
        <taxon>Actinomycetes</taxon>
        <taxon>Pseudonocardiales</taxon>
        <taxon>Pseudonocardiaceae</taxon>
        <taxon>Saccharothrix</taxon>
    </lineage>
</organism>
<keyword evidence="1" id="KW-0472">Membrane</keyword>
<feature type="transmembrane region" description="Helical" evidence="1">
    <location>
        <begin position="198"/>
        <end position="218"/>
    </location>
</feature>
<reference evidence="2 3" key="1">
    <citation type="submission" date="2020-08" db="EMBL/GenBank/DDBJ databases">
        <title>Sequencing the genomes of 1000 actinobacteria strains.</title>
        <authorList>
            <person name="Klenk H.-P."/>
        </authorList>
    </citation>
    <scope>NUCLEOTIDE SEQUENCE [LARGE SCALE GENOMIC DNA]</scope>
    <source>
        <strain evidence="2 3">DSM 45084</strain>
    </source>
</reference>
<feature type="transmembrane region" description="Helical" evidence="1">
    <location>
        <begin position="362"/>
        <end position="379"/>
    </location>
</feature>
<proteinExistence type="predicted"/>
<name>A0A7W7WYI9_9PSEU</name>
<feature type="transmembrane region" description="Helical" evidence="1">
    <location>
        <begin position="33"/>
        <end position="55"/>
    </location>
</feature>
<feature type="transmembrane region" description="Helical" evidence="1">
    <location>
        <begin position="311"/>
        <end position="332"/>
    </location>
</feature>
<dbReference type="Gene3D" id="1.20.1740.10">
    <property type="entry name" value="Amino acid/polyamine transporter I"/>
    <property type="match status" value="1"/>
</dbReference>
<dbReference type="Proteomes" id="UP000542674">
    <property type="component" value="Unassembled WGS sequence"/>
</dbReference>
<evidence type="ECO:0000256" key="1">
    <source>
        <dbReference type="SAM" id="Phobius"/>
    </source>
</evidence>
<sequence>MTFTPRVAVVSALGGALGAGVFAGFAPAALLAGPWFLPALVLPACVALLSGFGAADQARADGDAGGHGFAYARLGRLPARLSGVAHLIGRAGVAAALAGTFAAYVLPEYRTPAALAVLIASVASNGVRAPRRSAAAAAVFVLGVLLLVGVVCLAVPPPENPALAGSPQVMGVLGAASVLFVAFLGFERVSGAESARAAVPLFVGALLVITAFTGYAVLHQLGPARLGLSRAPLRDALVVADGRWLVPLLGLAVTVAVLAVLRHVFATARRTLTALVAVGDLPPVRGRVPLDILTAACAALCVVLASPTTALAIGACAMALHYGFTNAAARILRKEDRTWPTRTACFGLGLSVLLAICAPFDALVVTIASLLVGVAALALRGPLTPRRRS</sequence>
<protein>
    <submittedName>
        <fullName evidence="2">APA family basic amino acid/polyamine antiporter</fullName>
    </submittedName>
</protein>
<dbReference type="RefSeq" id="WP_184672716.1">
    <property type="nucleotide sequence ID" value="NZ_BAABAI010000032.1"/>
</dbReference>
<feature type="transmembrane region" description="Helical" evidence="1">
    <location>
        <begin position="168"/>
        <end position="186"/>
    </location>
</feature>
<keyword evidence="3" id="KW-1185">Reference proteome</keyword>
<keyword evidence="1" id="KW-1133">Transmembrane helix</keyword>
<dbReference type="EMBL" id="JACHJS010000001">
    <property type="protein sequence ID" value="MBB4967758.1"/>
    <property type="molecule type" value="Genomic_DNA"/>
</dbReference>
<evidence type="ECO:0000313" key="2">
    <source>
        <dbReference type="EMBL" id="MBB4967758.1"/>
    </source>
</evidence>
<feature type="transmembrane region" description="Helical" evidence="1">
    <location>
        <begin position="134"/>
        <end position="156"/>
    </location>
</feature>
<dbReference type="AlphaFoldDB" id="A0A7W7WYI9"/>
<gene>
    <name evidence="2" type="ORF">F4559_005117</name>
</gene>
<keyword evidence="1" id="KW-0812">Transmembrane</keyword>
<comment type="caution">
    <text evidence="2">The sequence shown here is derived from an EMBL/GenBank/DDBJ whole genome shotgun (WGS) entry which is preliminary data.</text>
</comment>
<evidence type="ECO:0000313" key="3">
    <source>
        <dbReference type="Proteomes" id="UP000542674"/>
    </source>
</evidence>
<accession>A0A7W7WYI9</accession>